<dbReference type="AlphaFoldDB" id="A0A5N5GDY2"/>
<gene>
    <name evidence="8" type="ORF">D8674_035991</name>
</gene>
<reference evidence="8 9" key="1">
    <citation type="submission" date="2019-09" db="EMBL/GenBank/DDBJ databases">
        <authorList>
            <person name="Ou C."/>
        </authorList>
    </citation>
    <scope>NUCLEOTIDE SEQUENCE [LARGE SCALE GENOMIC DNA]</scope>
    <source>
        <strain evidence="8">S2</strain>
        <tissue evidence="8">Leaf</tissue>
    </source>
</reference>
<dbReference type="SUPFAM" id="SSF101936">
    <property type="entry name" value="DNA-binding pseudobarrel domain"/>
    <property type="match status" value="1"/>
</dbReference>
<sequence length="282" mass="32665">MEQTVQVQTRCMPSRYNGVVLQSNGRWGAQIYEKSHRVGLGTFKDEEEAAKTCDIASLKFPGLDAITNNSRNKMKPYERDVIEALFLESHSKAEIVDMLRKHSYANELEIYKYKLYNGGAVGLDDGGKHYLDLRDTCSSWRELLFEKVATPSDVGRLNRMVIPKQHTEKHFQVHLCVGFGKGVLLKFEDEVGKVWRFGYCYWSRWIRFVKEKKLKVGDVVRFERSVGEDKKMFIYCRPRNLDISGIREMHSRVGDPLRTVQDHGAVRLFGVNISRKPVHCRE</sequence>
<dbReference type="SUPFAM" id="SSF54171">
    <property type="entry name" value="DNA-binding domain"/>
    <property type="match status" value="1"/>
</dbReference>
<dbReference type="PANTHER" id="PTHR31140">
    <property type="entry name" value="B3 DOMAIN-CONTAINING TRANSCRIPTION FACTOR ABI3"/>
    <property type="match status" value="1"/>
</dbReference>
<dbReference type="Proteomes" id="UP000327157">
    <property type="component" value="Chromosome 9"/>
</dbReference>
<comment type="caution">
    <text evidence="8">The sequence shown here is derived from an EMBL/GenBank/DDBJ whole genome shotgun (WGS) entry which is preliminary data.</text>
</comment>
<dbReference type="InterPro" id="IPR044800">
    <property type="entry name" value="LEC2-like"/>
</dbReference>
<comment type="similarity">
    <text evidence="2">Belongs to the AP2/ERF transcription factor family. RAV subfamily.</text>
</comment>
<dbReference type="EMBL" id="SMOL01000458">
    <property type="protein sequence ID" value="KAB2613675.1"/>
    <property type="molecule type" value="Genomic_DNA"/>
</dbReference>
<keyword evidence="4" id="KW-0238">DNA-binding</keyword>
<reference evidence="9" key="2">
    <citation type="submission" date="2019-10" db="EMBL/GenBank/DDBJ databases">
        <title>A de novo genome assembly of a pear dwarfing rootstock.</title>
        <authorList>
            <person name="Wang F."/>
            <person name="Wang J."/>
            <person name="Li S."/>
            <person name="Zhang Y."/>
            <person name="Fang M."/>
            <person name="Ma L."/>
            <person name="Zhao Y."/>
            <person name="Jiang S."/>
        </authorList>
    </citation>
    <scope>NUCLEOTIDE SEQUENCE [LARGE SCALE GENOMIC DNA]</scope>
</reference>
<evidence type="ECO:0000313" key="9">
    <source>
        <dbReference type="Proteomes" id="UP000327157"/>
    </source>
</evidence>
<dbReference type="InterPro" id="IPR015300">
    <property type="entry name" value="DNA-bd_pseudobarrel_sf"/>
</dbReference>
<keyword evidence="6" id="KW-0539">Nucleus</keyword>
<keyword evidence="5" id="KW-0804">Transcription</keyword>
<dbReference type="GO" id="GO:0003700">
    <property type="term" value="F:DNA-binding transcription factor activity"/>
    <property type="evidence" value="ECO:0007669"/>
    <property type="project" value="InterPro"/>
</dbReference>
<dbReference type="Gene3D" id="3.30.730.10">
    <property type="entry name" value="AP2/ERF domain"/>
    <property type="match status" value="1"/>
</dbReference>
<name>A0A5N5GDY2_9ROSA</name>
<comment type="subcellular location">
    <subcellularLocation>
        <location evidence="1">Nucleus</location>
    </subcellularLocation>
</comment>
<evidence type="ECO:0000256" key="5">
    <source>
        <dbReference type="ARBA" id="ARBA00023163"/>
    </source>
</evidence>
<dbReference type="OrthoDB" id="2020802at2759"/>
<proteinExistence type="inferred from homology"/>
<dbReference type="InterPro" id="IPR036955">
    <property type="entry name" value="AP2/ERF_dom_sf"/>
</dbReference>
<evidence type="ECO:0000256" key="2">
    <source>
        <dbReference type="ARBA" id="ARBA00009089"/>
    </source>
</evidence>
<feature type="domain" description="AP2/ERF" evidence="7">
    <location>
        <begin position="15"/>
        <end position="70"/>
    </location>
</feature>
<dbReference type="PROSITE" id="PS51032">
    <property type="entry name" value="AP2_ERF"/>
    <property type="match status" value="1"/>
</dbReference>
<dbReference type="GO" id="GO:0005634">
    <property type="term" value="C:nucleus"/>
    <property type="evidence" value="ECO:0007669"/>
    <property type="project" value="UniProtKB-SubCell"/>
</dbReference>
<evidence type="ECO:0000256" key="6">
    <source>
        <dbReference type="ARBA" id="ARBA00023242"/>
    </source>
</evidence>
<organism evidence="8 9">
    <name type="scientific">Pyrus ussuriensis x Pyrus communis</name>
    <dbReference type="NCBI Taxonomy" id="2448454"/>
    <lineage>
        <taxon>Eukaryota</taxon>
        <taxon>Viridiplantae</taxon>
        <taxon>Streptophyta</taxon>
        <taxon>Embryophyta</taxon>
        <taxon>Tracheophyta</taxon>
        <taxon>Spermatophyta</taxon>
        <taxon>Magnoliopsida</taxon>
        <taxon>eudicotyledons</taxon>
        <taxon>Gunneridae</taxon>
        <taxon>Pentapetalae</taxon>
        <taxon>rosids</taxon>
        <taxon>fabids</taxon>
        <taxon>Rosales</taxon>
        <taxon>Rosaceae</taxon>
        <taxon>Amygdaloideae</taxon>
        <taxon>Maleae</taxon>
        <taxon>Pyrus</taxon>
    </lineage>
</organism>
<dbReference type="GO" id="GO:0003677">
    <property type="term" value="F:DNA binding"/>
    <property type="evidence" value="ECO:0007669"/>
    <property type="project" value="UniProtKB-KW"/>
</dbReference>
<evidence type="ECO:0000256" key="4">
    <source>
        <dbReference type="ARBA" id="ARBA00023125"/>
    </source>
</evidence>
<dbReference type="CDD" id="cd00018">
    <property type="entry name" value="AP2"/>
    <property type="match status" value="1"/>
</dbReference>
<evidence type="ECO:0000256" key="1">
    <source>
        <dbReference type="ARBA" id="ARBA00004123"/>
    </source>
</evidence>
<protein>
    <submittedName>
        <fullName evidence="8">AP2/ERF and B3 domain-containing transcription repressor RAV2-like</fullName>
    </submittedName>
</protein>
<dbReference type="InterPro" id="IPR001471">
    <property type="entry name" value="AP2/ERF_dom"/>
</dbReference>
<reference evidence="8 9" key="3">
    <citation type="submission" date="2019-11" db="EMBL/GenBank/DDBJ databases">
        <title>A de novo genome assembly of a pear dwarfing rootstock.</title>
        <authorList>
            <person name="Wang F."/>
            <person name="Wang J."/>
            <person name="Li S."/>
            <person name="Zhang Y."/>
            <person name="Fang M."/>
            <person name="Ma L."/>
            <person name="Zhao Y."/>
            <person name="Jiang S."/>
        </authorList>
    </citation>
    <scope>NUCLEOTIDE SEQUENCE [LARGE SCALE GENOMIC DNA]</scope>
    <source>
        <strain evidence="8">S2</strain>
        <tissue evidence="8">Leaf</tissue>
    </source>
</reference>
<evidence type="ECO:0000256" key="3">
    <source>
        <dbReference type="ARBA" id="ARBA00023015"/>
    </source>
</evidence>
<dbReference type="PANTHER" id="PTHR31140:SF124">
    <property type="entry name" value="AP2_ERF AND B3 DOMAIN-CONTAINING TRANSCRIPTION FACTOR RAV1-LIKE"/>
    <property type="match status" value="1"/>
</dbReference>
<dbReference type="CDD" id="cd10017">
    <property type="entry name" value="B3_DNA"/>
    <property type="match status" value="1"/>
</dbReference>
<evidence type="ECO:0000259" key="7">
    <source>
        <dbReference type="PROSITE" id="PS51032"/>
    </source>
</evidence>
<keyword evidence="3" id="KW-0805">Transcription regulation</keyword>
<dbReference type="InterPro" id="IPR016177">
    <property type="entry name" value="DNA-bd_dom_sf"/>
</dbReference>
<keyword evidence="9" id="KW-1185">Reference proteome</keyword>
<evidence type="ECO:0000313" key="8">
    <source>
        <dbReference type="EMBL" id="KAB2613675.1"/>
    </source>
</evidence>
<dbReference type="Gene3D" id="2.40.330.10">
    <property type="entry name" value="DNA-binding pseudobarrel domain"/>
    <property type="match status" value="1"/>
</dbReference>
<dbReference type="SMART" id="SM00380">
    <property type="entry name" value="AP2"/>
    <property type="match status" value="1"/>
</dbReference>
<accession>A0A5N5GDY2</accession>
<dbReference type="SMART" id="SM01019">
    <property type="entry name" value="B3"/>
    <property type="match status" value="1"/>
</dbReference>
<dbReference type="InterPro" id="IPR003340">
    <property type="entry name" value="B3_DNA-bd"/>
</dbReference>
<dbReference type="Pfam" id="PF02362">
    <property type="entry name" value="B3"/>
    <property type="match status" value="1"/>
</dbReference>